<feature type="compositionally biased region" description="Basic and acidic residues" evidence="1">
    <location>
        <begin position="1"/>
        <end position="20"/>
    </location>
</feature>
<name>A0A645EAG2_9ZZZZ</name>
<feature type="region of interest" description="Disordered" evidence="1">
    <location>
        <begin position="1"/>
        <end position="39"/>
    </location>
</feature>
<evidence type="ECO:0000313" key="2">
    <source>
        <dbReference type="EMBL" id="MPM99024.1"/>
    </source>
</evidence>
<dbReference type="EMBL" id="VSSQ01045147">
    <property type="protein sequence ID" value="MPM99024.1"/>
    <property type="molecule type" value="Genomic_DNA"/>
</dbReference>
<protein>
    <submittedName>
        <fullName evidence="2">Uncharacterized protein</fullName>
    </submittedName>
</protein>
<gene>
    <name evidence="2" type="ORF">SDC9_146214</name>
</gene>
<evidence type="ECO:0000256" key="1">
    <source>
        <dbReference type="SAM" id="MobiDB-lite"/>
    </source>
</evidence>
<dbReference type="AlphaFoldDB" id="A0A645EAG2"/>
<reference evidence="2" key="1">
    <citation type="submission" date="2019-08" db="EMBL/GenBank/DDBJ databases">
        <authorList>
            <person name="Kucharzyk K."/>
            <person name="Murdoch R.W."/>
            <person name="Higgins S."/>
            <person name="Loffler F."/>
        </authorList>
    </citation>
    <scope>NUCLEOTIDE SEQUENCE</scope>
</reference>
<proteinExistence type="predicted"/>
<accession>A0A645EAG2</accession>
<organism evidence="2">
    <name type="scientific">bioreactor metagenome</name>
    <dbReference type="NCBI Taxonomy" id="1076179"/>
    <lineage>
        <taxon>unclassified sequences</taxon>
        <taxon>metagenomes</taxon>
        <taxon>ecological metagenomes</taxon>
    </lineage>
</organism>
<sequence length="148" mass="15667">MHDQRGEDERVTQRVGDHGGQEVGGHPAAQKHRAETARQADVGVAREEGVAGEAALRAGVGLQERGQRKLRLQATAQVFRAREAEPRSGHAAAVDHVGSVGITGHLHGADEDVTGAGERDRALGGCARGAKDGGRKGQHVFFHEFSCR</sequence>
<comment type="caution">
    <text evidence="2">The sequence shown here is derived from an EMBL/GenBank/DDBJ whole genome shotgun (WGS) entry which is preliminary data.</text>
</comment>